<evidence type="ECO:0000313" key="4">
    <source>
        <dbReference type="EMBL" id="CAB4791527.1"/>
    </source>
</evidence>
<dbReference type="EMBL" id="CAFBNJ010000078">
    <property type="protein sequence ID" value="CAB4959451.1"/>
    <property type="molecule type" value="Genomic_DNA"/>
</dbReference>
<evidence type="ECO:0000313" key="3">
    <source>
        <dbReference type="EMBL" id="CAB4371521.1"/>
    </source>
</evidence>
<dbReference type="EMBL" id="CAFAAD010000055">
    <property type="protein sequence ID" value="CAB4791527.1"/>
    <property type="molecule type" value="Genomic_DNA"/>
</dbReference>
<keyword evidence="2" id="KW-0812">Transmembrane</keyword>
<protein>
    <submittedName>
        <fullName evidence="4">Unannotated protein</fullName>
    </submittedName>
</protein>
<feature type="region of interest" description="Disordered" evidence="1">
    <location>
        <begin position="1"/>
        <end position="26"/>
    </location>
</feature>
<sequence>MARNQEPEISEADSERSKNRQDTRSRRRRVPNFVVVPVLLGNFLLVAILFTSFGHSTTGSEGTINSGVFVLPPSDARDVFLGRDSTQAGFNAYEFFYTSPEGEALTLTLRWYDKVTAPNLPTTQSLGLPPGTPFREITVDGLTRSVATCMGTGSMEMTGPTQPTVPLGSFLIGDGPMILSPPMGGSGFLADSLVVLRFSLSRECVIDDAHAAAIERAMQGLRYVNYSEFYAYAATKPTLSFSVTEPVLPPEPFHFDGEERARAQVTEAINGLDLRLPDGSYPNIEGGAAPNDYDVMFDGAREASGATPGAKFASAEIRFRSEIEAIATFKITAQFATGPETFTQTGSVVRVGDRWVVSRSTVMQMLGRSSLPH</sequence>
<feature type="compositionally biased region" description="Basic and acidic residues" evidence="1">
    <location>
        <begin position="13"/>
        <end position="24"/>
    </location>
</feature>
<feature type="transmembrane region" description="Helical" evidence="2">
    <location>
        <begin position="30"/>
        <end position="50"/>
    </location>
</feature>
<evidence type="ECO:0000256" key="1">
    <source>
        <dbReference type="SAM" id="MobiDB-lite"/>
    </source>
</evidence>
<evidence type="ECO:0000256" key="2">
    <source>
        <dbReference type="SAM" id="Phobius"/>
    </source>
</evidence>
<proteinExistence type="predicted"/>
<evidence type="ECO:0000313" key="5">
    <source>
        <dbReference type="EMBL" id="CAB4959451.1"/>
    </source>
</evidence>
<name>A0A6J6XBX5_9ZZZZ</name>
<reference evidence="4" key="1">
    <citation type="submission" date="2020-05" db="EMBL/GenBank/DDBJ databases">
        <authorList>
            <person name="Chiriac C."/>
            <person name="Salcher M."/>
            <person name="Ghai R."/>
            <person name="Kavagutti S V."/>
        </authorList>
    </citation>
    <scope>NUCLEOTIDE SEQUENCE</scope>
</reference>
<keyword evidence="2" id="KW-0472">Membrane</keyword>
<keyword evidence="2" id="KW-1133">Transmembrane helix</keyword>
<dbReference type="EMBL" id="CAEUNJ010000032">
    <property type="protein sequence ID" value="CAB4371521.1"/>
    <property type="molecule type" value="Genomic_DNA"/>
</dbReference>
<accession>A0A6J6XBX5</accession>
<dbReference type="AlphaFoldDB" id="A0A6J6XBX5"/>
<gene>
    <name evidence="4" type="ORF">UFOPK2969_00871</name>
    <name evidence="5" type="ORF">UFOPK3785_01379</name>
    <name evidence="3" type="ORF">UFOPK4201_00881</name>
</gene>
<organism evidence="4">
    <name type="scientific">freshwater metagenome</name>
    <dbReference type="NCBI Taxonomy" id="449393"/>
    <lineage>
        <taxon>unclassified sequences</taxon>
        <taxon>metagenomes</taxon>
        <taxon>ecological metagenomes</taxon>
    </lineage>
</organism>